<proteinExistence type="predicted"/>
<name>A0A391PAU4_9FIRM</name>
<comment type="caution">
    <text evidence="2">The sequence shown here is derived from an EMBL/GenBank/DDBJ whole genome shotgun (WGS) entry which is preliminary data.</text>
</comment>
<dbReference type="Gene3D" id="2.50.20.20">
    <property type="match status" value="1"/>
</dbReference>
<reference evidence="3" key="1">
    <citation type="submission" date="2018-09" db="EMBL/GenBank/DDBJ databases">
        <title>Draft Genome Sequence of Mediterraneibacter sp. KCTC 15684.</title>
        <authorList>
            <person name="Kim J.S."/>
            <person name="Han K.I."/>
            <person name="Suh M.K."/>
            <person name="Lee K.C."/>
            <person name="Eom M.K."/>
            <person name="Lee J.H."/>
            <person name="Park S.H."/>
            <person name="Kang S.W."/>
            <person name="Park J.E."/>
            <person name="Oh B.S."/>
            <person name="Yu S.Y."/>
            <person name="Choi S.H."/>
            <person name="Lee D.H."/>
            <person name="Yoon H."/>
            <person name="Kim B."/>
            <person name="Yang S.J."/>
            <person name="Lee J.S."/>
        </authorList>
    </citation>
    <scope>NUCLEOTIDE SEQUENCE [LARGE SCALE GENOMIC DNA]</scope>
    <source>
        <strain evidence="3">KCTC 15684</strain>
    </source>
</reference>
<dbReference type="RefSeq" id="WP_158555718.1">
    <property type="nucleotide sequence ID" value="NZ_BHGK01000001.1"/>
</dbReference>
<dbReference type="InterPro" id="IPR029046">
    <property type="entry name" value="LolA/LolB/LppX"/>
</dbReference>
<dbReference type="SUPFAM" id="SSF89392">
    <property type="entry name" value="Prokaryotic lipoproteins and lipoprotein localization factors"/>
    <property type="match status" value="1"/>
</dbReference>
<evidence type="ECO:0000313" key="3">
    <source>
        <dbReference type="Proteomes" id="UP000265643"/>
    </source>
</evidence>
<dbReference type="PROSITE" id="PS51257">
    <property type="entry name" value="PROKAR_LIPOPROTEIN"/>
    <property type="match status" value="1"/>
</dbReference>
<feature type="chain" id="PRO_5039719930" description="Lipoprotein" evidence="1">
    <location>
        <begin position="23"/>
        <end position="279"/>
    </location>
</feature>
<organism evidence="2 3">
    <name type="scientific">Mediterraneibacter butyricigenes</name>
    <dbReference type="NCBI Taxonomy" id="2316025"/>
    <lineage>
        <taxon>Bacteria</taxon>
        <taxon>Bacillati</taxon>
        <taxon>Bacillota</taxon>
        <taxon>Clostridia</taxon>
        <taxon>Lachnospirales</taxon>
        <taxon>Lachnospiraceae</taxon>
        <taxon>Mediterraneibacter</taxon>
    </lineage>
</organism>
<feature type="signal peptide" evidence="1">
    <location>
        <begin position="1"/>
        <end position="22"/>
    </location>
</feature>
<dbReference type="Pfam" id="PF20316">
    <property type="entry name" value="DUF6612"/>
    <property type="match status" value="1"/>
</dbReference>
<dbReference type="InterPro" id="IPR046720">
    <property type="entry name" value="DUF6612"/>
</dbReference>
<sequence>MKRWKRVTALLVLAGLMMFGLSGCKKETAESLMQEAVKKTETAKSMEGNMTMDMEMGLGQSGMSMSMGIGLDADLQVTKDPQVSHVNGTMTMDLLNMSLDLEAYTQTEKDSNTTYVKVADEWQKQTTDVSGLDMGTMLDLEKILSSGSELTLADKTEKLDGKEVYVIQTTIDGETFNELLGAMSGVMEETYTQNIDFSGMTADMTVKIYKDSKLPALISMTMDGDGMSLADQDGVSVSLDKLSYELKITSYDSLDKIEIPQEALDAPELEESLEDLEGM</sequence>
<dbReference type="EMBL" id="BHGK01000001">
    <property type="protein sequence ID" value="GCA68128.1"/>
    <property type="molecule type" value="Genomic_DNA"/>
</dbReference>
<dbReference type="AlphaFoldDB" id="A0A391PAU4"/>
<keyword evidence="1" id="KW-0732">Signal</keyword>
<evidence type="ECO:0008006" key="4">
    <source>
        <dbReference type="Google" id="ProtNLM"/>
    </source>
</evidence>
<keyword evidence="3" id="KW-1185">Reference proteome</keyword>
<dbReference type="Proteomes" id="UP000265643">
    <property type="component" value="Unassembled WGS sequence"/>
</dbReference>
<evidence type="ECO:0000313" key="2">
    <source>
        <dbReference type="EMBL" id="GCA68128.1"/>
    </source>
</evidence>
<protein>
    <recommendedName>
        <fullName evidence="4">Lipoprotein</fullName>
    </recommendedName>
</protein>
<evidence type="ECO:0000256" key="1">
    <source>
        <dbReference type="SAM" id="SignalP"/>
    </source>
</evidence>
<accession>A0A391PAU4</accession>
<gene>
    <name evidence="2" type="ORF">KGMB01110_25640</name>
</gene>